<dbReference type="EMBL" id="CALNXK010000022">
    <property type="protein sequence ID" value="CAH3110022.1"/>
    <property type="molecule type" value="Genomic_DNA"/>
</dbReference>
<feature type="region of interest" description="Disordered" evidence="6">
    <location>
        <begin position="438"/>
        <end position="471"/>
    </location>
</feature>
<comment type="subcellular location">
    <subcellularLocation>
        <location evidence="1">Membrane</location>
        <topology evidence="1">Multi-pass membrane protein</topology>
    </subcellularLocation>
</comment>
<feature type="transmembrane region" description="Helical" evidence="7">
    <location>
        <begin position="256"/>
        <end position="279"/>
    </location>
</feature>
<accession>A0ABN8NI23</accession>
<comment type="caution">
    <text evidence="9">The sequence shown here is derived from an EMBL/GenBank/DDBJ whole genome shotgun (WGS) entry which is preliminary data.</text>
</comment>
<dbReference type="Pfam" id="PF01145">
    <property type="entry name" value="Band_7"/>
    <property type="match status" value="1"/>
</dbReference>
<dbReference type="InterPro" id="IPR006634">
    <property type="entry name" value="TLC-dom"/>
</dbReference>
<evidence type="ECO:0000256" key="4">
    <source>
        <dbReference type="ARBA" id="ARBA00022989"/>
    </source>
</evidence>
<feature type="region of interest" description="Disordered" evidence="6">
    <location>
        <begin position="807"/>
        <end position="912"/>
    </location>
</feature>
<comment type="similarity">
    <text evidence="2">Belongs to the band 7/mec-2 family.</text>
</comment>
<feature type="region of interest" description="Disordered" evidence="6">
    <location>
        <begin position="402"/>
        <end position="422"/>
    </location>
</feature>
<proteinExistence type="inferred from homology"/>
<feature type="compositionally biased region" description="Basic residues" evidence="6">
    <location>
        <begin position="860"/>
        <end position="873"/>
    </location>
</feature>
<dbReference type="Proteomes" id="UP001159405">
    <property type="component" value="Unassembled WGS sequence"/>
</dbReference>
<dbReference type="Gene3D" id="6.10.250.2090">
    <property type="match status" value="1"/>
</dbReference>
<keyword evidence="10" id="KW-1185">Reference proteome</keyword>
<name>A0ABN8NI23_9CNID</name>
<evidence type="ECO:0000256" key="2">
    <source>
        <dbReference type="ARBA" id="ARBA00008164"/>
    </source>
</evidence>
<dbReference type="Gene3D" id="3.30.479.30">
    <property type="entry name" value="Band 7 domain"/>
    <property type="match status" value="1"/>
</dbReference>
<feature type="compositionally biased region" description="Pro residues" evidence="6">
    <location>
        <begin position="550"/>
        <end position="562"/>
    </location>
</feature>
<dbReference type="InterPro" id="IPR036013">
    <property type="entry name" value="Band_7/SPFH_dom_sf"/>
</dbReference>
<feature type="region of interest" description="Disordered" evidence="6">
    <location>
        <begin position="540"/>
        <end position="582"/>
    </location>
</feature>
<evidence type="ECO:0000256" key="3">
    <source>
        <dbReference type="ARBA" id="ARBA00022692"/>
    </source>
</evidence>
<dbReference type="InterPro" id="IPR001972">
    <property type="entry name" value="Stomatin_HflK_fam"/>
</dbReference>
<sequence length="1272" mass="141415">MSRESLQEHGGCRIGGLPRIQCMSSSQPEGGELGICGIVITVLCYILVVVTFPFSLFFCLKIVQEYERAVIFRLGRILPGGARGPGLFFVLPAIDKYSNVDLRTVSFDVPPQEALTRDSVTVTVDAVVYFRIQNATVSVTNVEDAQGSTRLLAQTSLRNMIGTRNLSDILMDREGLSTQMQSFLDDATDPWGVRVERVEIKDVRLPVQLQRVMAAEAEATREARAKVIAAEAFRGLYFLGKATFTLPPGLSSKKEWLYLNTLISFIHACISSVWSIFCFYHKPSMLTDLMRSDQLRSEWSLPSTCLLAFLIGYTAHDTWDIVVNDFKGSPGLVVHHIVSKLLENHTLHSGTYLCSPYMADWLRHANQSLSRLKEVKKTSYRLGGGPREREVNCHCNYRSKSKSSYLSLGPEPPQLALDSQETASLPDLSIPEIVKQFNERQSQKKKPKRRPHSSSIYTSSTKSAAMVDERNGKKTSYNCNTFITVKGQTVTPQARPPHGWLPIADSREDYASYKGVVYLDQQPVEHQASALEGLRRYSAAYGDDEDDPSDIPPAPRVSPEPGSPRTNSPECIDPIEESFGEDDDDAEAINNFSETKSVSSAGCRSLVFAIPTGGSEGGSDEEEVILDDFNQGRLSADYVEKSETLLGELDEKNQAEAAEISDMFRDMENAKEKISNLHISPRDLELQSATSRSSQGNNSPHQVSRTTTPSIHLVNMQMEYSPVDRVSDVPSDGLYETFWVEEPVDRYTTNVLPSRNSRVCSAGYMNQHAKNTARVKKHQSENSLVLQGKTMEFFNSEDLAAKTNLRDLRRTSEPHSGAPQPGLTRLGFTGEKTGLSKKNVENQKVSTKPPLPKCSSTKNNARKQTSKQKHRSDRKMSETDERPFKPSLRKSISDGNIHLSVTNSESSTKSNALKKSVTFSQDVVSNGSKDLDCRKLDNSVNISEQAENDIAKDEATEECSPNSRLSAVHHGVVIQNGLEMEEAVLNAKESSRDPDLSDQLSGVAGHLHRKTQSTRAKILSKMKEIPHEGEPCACRSVTRPTTALLEESKSGRLATKEAPSRNEKLLKSRPIRPSSAPIKRQSGVSESKVERPKSPRRKPRAMSSTVQRKRTASEGAHSRPRPSSAHVGRASPNAKDVRRSRAAAQVLKEGYLFKERPPPPLPPASKERQPKREVNRVEKEENNNERNCRNKEKDEVVASEECQEVFARLQEKGIEVSMETIKRGLMAPARKANDYSMASFGKTSGLLSRPENWLPEEHARVQVWDNVLKGSK</sequence>
<feature type="region of interest" description="Disordered" evidence="6">
    <location>
        <begin position="675"/>
        <end position="708"/>
    </location>
</feature>
<protein>
    <recommendedName>
        <fullName evidence="8">Band 7 domain-containing protein</fullName>
    </recommendedName>
</protein>
<feature type="compositionally biased region" description="Basic and acidic residues" evidence="6">
    <location>
        <begin position="1046"/>
        <end position="1066"/>
    </location>
</feature>
<feature type="compositionally biased region" description="Low complexity" evidence="6">
    <location>
        <begin position="453"/>
        <end position="463"/>
    </location>
</feature>
<keyword evidence="3 7" id="KW-0812">Transmembrane</keyword>
<organism evidence="9 10">
    <name type="scientific">Porites lobata</name>
    <dbReference type="NCBI Taxonomy" id="104759"/>
    <lineage>
        <taxon>Eukaryota</taxon>
        <taxon>Metazoa</taxon>
        <taxon>Cnidaria</taxon>
        <taxon>Anthozoa</taxon>
        <taxon>Hexacorallia</taxon>
        <taxon>Scleractinia</taxon>
        <taxon>Fungiina</taxon>
        <taxon>Poritidae</taxon>
        <taxon>Porites</taxon>
    </lineage>
</organism>
<keyword evidence="4 7" id="KW-1133">Transmembrane helix</keyword>
<feature type="region of interest" description="Disordered" evidence="6">
    <location>
        <begin position="1045"/>
        <end position="1193"/>
    </location>
</feature>
<dbReference type="SMART" id="SM00244">
    <property type="entry name" value="PHB"/>
    <property type="match status" value="1"/>
</dbReference>
<feature type="compositionally biased region" description="Basic and acidic residues" evidence="6">
    <location>
        <begin position="675"/>
        <end position="685"/>
    </location>
</feature>
<feature type="compositionally biased region" description="Acidic residues" evidence="6">
    <location>
        <begin position="573"/>
        <end position="582"/>
    </location>
</feature>
<dbReference type="PANTHER" id="PTHR10264">
    <property type="entry name" value="BAND 7 PROTEIN-RELATED"/>
    <property type="match status" value="1"/>
</dbReference>
<feature type="compositionally biased region" description="Basic residues" evidence="6">
    <location>
        <begin position="443"/>
        <end position="452"/>
    </location>
</feature>
<dbReference type="InterPro" id="IPR043202">
    <property type="entry name" value="Band-7_stomatin-like"/>
</dbReference>
<dbReference type="SUPFAM" id="SSF117892">
    <property type="entry name" value="Band 7/SPFH domain"/>
    <property type="match status" value="1"/>
</dbReference>
<dbReference type="PROSITE" id="PS01270">
    <property type="entry name" value="BAND_7"/>
    <property type="match status" value="1"/>
</dbReference>
<evidence type="ECO:0000256" key="7">
    <source>
        <dbReference type="SAM" id="Phobius"/>
    </source>
</evidence>
<reference evidence="9 10" key="1">
    <citation type="submission" date="2022-05" db="EMBL/GenBank/DDBJ databases">
        <authorList>
            <consortium name="Genoscope - CEA"/>
            <person name="William W."/>
        </authorList>
    </citation>
    <scope>NUCLEOTIDE SEQUENCE [LARGE SCALE GENOMIC DNA]</scope>
</reference>
<gene>
    <name evidence="9" type="ORF">PLOB_00018951</name>
</gene>
<evidence type="ECO:0000259" key="8">
    <source>
        <dbReference type="SMART" id="SM00244"/>
    </source>
</evidence>
<dbReference type="InterPro" id="IPR018080">
    <property type="entry name" value="Band_7/stomatin-like_CS"/>
</dbReference>
<feature type="domain" description="Band 7" evidence="8">
    <location>
        <begin position="58"/>
        <end position="217"/>
    </location>
</feature>
<dbReference type="InterPro" id="IPR001107">
    <property type="entry name" value="Band_7"/>
</dbReference>
<evidence type="ECO:0000256" key="1">
    <source>
        <dbReference type="ARBA" id="ARBA00004141"/>
    </source>
</evidence>
<evidence type="ECO:0000313" key="10">
    <source>
        <dbReference type="Proteomes" id="UP001159405"/>
    </source>
</evidence>
<evidence type="ECO:0000313" key="9">
    <source>
        <dbReference type="EMBL" id="CAH3110022.1"/>
    </source>
</evidence>
<keyword evidence="5 7" id="KW-0472">Membrane</keyword>
<feature type="compositionally biased region" description="Polar residues" evidence="6">
    <location>
        <begin position="687"/>
        <end position="708"/>
    </location>
</feature>
<feature type="compositionally biased region" description="Basic and acidic residues" evidence="6">
    <location>
        <begin position="874"/>
        <end position="884"/>
    </location>
</feature>
<dbReference type="PANTHER" id="PTHR10264:SF19">
    <property type="entry name" value="AT06885P-RELATED"/>
    <property type="match status" value="1"/>
</dbReference>
<dbReference type="Pfam" id="PF03798">
    <property type="entry name" value="TRAM_LAG1_CLN8"/>
    <property type="match status" value="1"/>
</dbReference>
<dbReference type="PRINTS" id="PR00721">
    <property type="entry name" value="STOMATIN"/>
</dbReference>
<evidence type="ECO:0000256" key="6">
    <source>
        <dbReference type="SAM" id="MobiDB-lite"/>
    </source>
</evidence>
<evidence type="ECO:0000256" key="5">
    <source>
        <dbReference type="ARBA" id="ARBA00023136"/>
    </source>
</evidence>
<feature type="compositionally biased region" description="Polar residues" evidence="6">
    <location>
        <begin position="899"/>
        <end position="912"/>
    </location>
</feature>
<feature type="compositionally biased region" description="Basic and acidic residues" evidence="6">
    <location>
        <begin position="1165"/>
        <end position="1193"/>
    </location>
</feature>
<feature type="transmembrane region" description="Helical" evidence="7">
    <location>
        <begin position="33"/>
        <end position="58"/>
    </location>
</feature>